<evidence type="ECO:0000313" key="5">
    <source>
        <dbReference type="Proteomes" id="UP000602057"/>
    </source>
</evidence>
<dbReference type="Pfam" id="PF18962">
    <property type="entry name" value="Por_Secre_tail"/>
    <property type="match status" value="1"/>
</dbReference>
<keyword evidence="1 2" id="KW-0732">Signal</keyword>
<dbReference type="Proteomes" id="UP000602057">
    <property type="component" value="Unassembled WGS sequence"/>
</dbReference>
<feature type="signal peptide" evidence="2">
    <location>
        <begin position="1"/>
        <end position="20"/>
    </location>
</feature>
<dbReference type="NCBIfam" id="TIGR04183">
    <property type="entry name" value="Por_Secre_tail"/>
    <property type="match status" value="1"/>
</dbReference>
<dbReference type="Gene3D" id="2.60.120.200">
    <property type="match status" value="1"/>
</dbReference>
<name>A0A8J6Q495_9FLAO</name>
<organism evidence="4 5">
    <name type="scientific">Aestuariibaculum suncheonense</name>
    <dbReference type="NCBI Taxonomy" id="1028745"/>
    <lineage>
        <taxon>Bacteria</taxon>
        <taxon>Pseudomonadati</taxon>
        <taxon>Bacteroidota</taxon>
        <taxon>Flavobacteriia</taxon>
        <taxon>Flavobacteriales</taxon>
        <taxon>Flavobacteriaceae</taxon>
    </lineage>
</organism>
<reference evidence="4" key="2">
    <citation type="submission" date="2020-09" db="EMBL/GenBank/DDBJ databases">
        <authorList>
            <person name="Wu Z."/>
        </authorList>
    </citation>
    <scope>NUCLEOTIDE SEQUENCE</scope>
    <source>
        <strain evidence="4">SC17</strain>
    </source>
</reference>
<sequence>MKKITFILGALLTIPSLIIAQEPTPNVYFKFDQANTSGTETYSEGASPITATFTPNGANPITAGIVSDPIRGNVFQLVDQKNFLEIASLPINNTDWSMSFWYKWNGAGNGMILKFEEASGNALFFQRNQGWATNTGFYPTEFSDSEPGSPLYITGFDDGRVYIKPYFVVDEWNHLVFTFDTVNDKITAYLNGAFYVETNEIMDGNLIDKVYQTFRLGNTFGQSSGGRYDDFKVYTKVLSSEEAIADYNGTKVLSVKDNAILNSQIKLYSSKNNFKLITTEDIKIAKVEVFNILGQSVDLKNPDKMLFDTSNLTSGLYIVKIRDDEGRFISKRYLKN</sequence>
<proteinExistence type="predicted"/>
<keyword evidence="5" id="KW-1185">Reference proteome</keyword>
<gene>
    <name evidence="4" type="ORF">ICJ84_05030</name>
</gene>
<dbReference type="EMBL" id="JACVXC010000001">
    <property type="protein sequence ID" value="MBD0834788.1"/>
    <property type="molecule type" value="Genomic_DNA"/>
</dbReference>
<dbReference type="SUPFAM" id="SSF49899">
    <property type="entry name" value="Concanavalin A-like lectins/glucanases"/>
    <property type="match status" value="1"/>
</dbReference>
<comment type="caution">
    <text evidence="4">The sequence shown here is derived from an EMBL/GenBank/DDBJ whole genome shotgun (WGS) entry which is preliminary data.</text>
</comment>
<reference evidence="4" key="1">
    <citation type="journal article" date="2013" name="Int. J. Syst. Evol. Microbiol.">
        <title>Aestuariibaculum suncheonense gen. nov., sp. nov., a marine bacterium of the family Flavobacteriaceae isolated from a tidal flat and emended descriptions of the genera Gaetbulibacter and Tamlana.</title>
        <authorList>
            <person name="Jeong S.H."/>
            <person name="Park M.S."/>
            <person name="Jin H.M."/>
            <person name="Lee K."/>
            <person name="Park W."/>
            <person name="Jeon C.O."/>
        </authorList>
    </citation>
    <scope>NUCLEOTIDE SEQUENCE</scope>
    <source>
        <strain evidence="4">SC17</strain>
    </source>
</reference>
<dbReference type="InterPro" id="IPR026444">
    <property type="entry name" value="Secre_tail"/>
</dbReference>
<feature type="chain" id="PRO_5035168891" evidence="2">
    <location>
        <begin position="21"/>
        <end position="336"/>
    </location>
</feature>
<dbReference type="GO" id="GO:0005975">
    <property type="term" value="P:carbohydrate metabolic process"/>
    <property type="evidence" value="ECO:0007669"/>
    <property type="project" value="UniProtKB-ARBA"/>
</dbReference>
<accession>A0A8J6Q495</accession>
<dbReference type="AlphaFoldDB" id="A0A8J6Q495"/>
<dbReference type="RefSeq" id="WP_188215244.1">
    <property type="nucleotide sequence ID" value="NZ_BAABGH010000008.1"/>
</dbReference>
<evidence type="ECO:0000259" key="3">
    <source>
        <dbReference type="Pfam" id="PF18962"/>
    </source>
</evidence>
<evidence type="ECO:0000256" key="1">
    <source>
        <dbReference type="ARBA" id="ARBA00022729"/>
    </source>
</evidence>
<dbReference type="Pfam" id="PF13385">
    <property type="entry name" value="Laminin_G_3"/>
    <property type="match status" value="1"/>
</dbReference>
<dbReference type="GO" id="GO:0004553">
    <property type="term" value="F:hydrolase activity, hydrolyzing O-glycosyl compounds"/>
    <property type="evidence" value="ECO:0007669"/>
    <property type="project" value="UniProtKB-ARBA"/>
</dbReference>
<protein>
    <submittedName>
        <fullName evidence="4">T9SS type A sorting domain-containing protein</fullName>
    </submittedName>
</protein>
<evidence type="ECO:0000256" key="2">
    <source>
        <dbReference type="SAM" id="SignalP"/>
    </source>
</evidence>
<evidence type="ECO:0000313" key="4">
    <source>
        <dbReference type="EMBL" id="MBD0834788.1"/>
    </source>
</evidence>
<feature type="domain" description="Secretion system C-terminal sorting" evidence="3">
    <location>
        <begin position="272"/>
        <end position="331"/>
    </location>
</feature>
<dbReference type="InterPro" id="IPR013320">
    <property type="entry name" value="ConA-like_dom_sf"/>
</dbReference>